<dbReference type="AlphaFoldDB" id="M0M4X9"/>
<reference evidence="4 5" key="1">
    <citation type="journal article" date="2014" name="PLoS Genet.">
        <title>Phylogenetically driven sequencing of extremely halophilic archaea reveals strategies for static and dynamic osmo-response.</title>
        <authorList>
            <person name="Becker E.A."/>
            <person name="Seitzer P.M."/>
            <person name="Tritt A."/>
            <person name="Larsen D."/>
            <person name="Krusor M."/>
            <person name="Yao A.I."/>
            <person name="Wu D."/>
            <person name="Madern D."/>
            <person name="Eisen J.A."/>
            <person name="Darling A.E."/>
            <person name="Facciotti M.T."/>
        </authorList>
    </citation>
    <scope>NUCLEOTIDE SEQUENCE [LARGE SCALE GENOMIC DNA]</scope>
    <source>
        <strain evidence="4 5">JCM 10879</strain>
    </source>
</reference>
<evidence type="ECO:0000259" key="3">
    <source>
        <dbReference type="Pfam" id="PF24035"/>
    </source>
</evidence>
<dbReference type="STRING" id="1227454.C446_08426"/>
<organism evidence="4 5">
    <name type="scientific">Halobiforma nitratireducens JCM 10879</name>
    <dbReference type="NCBI Taxonomy" id="1227454"/>
    <lineage>
        <taxon>Archaea</taxon>
        <taxon>Methanobacteriati</taxon>
        <taxon>Methanobacteriota</taxon>
        <taxon>Stenosarchaea group</taxon>
        <taxon>Halobacteria</taxon>
        <taxon>Halobacteriales</taxon>
        <taxon>Natrialbaceae</taxon>
        <taxon>Halobiforma</taxon>
    </lineage>
</organism>
<feature type="compositionally biased region" description="Acidic residues" evidence="1">
    <location>
        <begin position="26"/>
        <end position="45"/>
    </location>
</feature>
<feature type="transmembrane region" description="Helical" evidence="2">
    <location>
        <begin position="179"/>
        <end position="201"/>
    </location>
</feature>
<evidence type="ECO:0000256" key="1">
    <source>
        <dbReference type="SAM" id="MobiDB-lite"/>
    </source>
</evidence>
<dbReference type="PATRIC" id="fig|1227454.3.peg.1700"/>
<dbReference type="Proteomes" id="UP000011607">
    <property type="component" value="Unassembled WGS sequence"/>
</dbReference>
<keyword evidence="2" id="KW-0472">Membrane</keyword>
<protein>
    <recommendedName>
        <fullName evidence="3">DUF7344 domain-containing protein</fullName>
    </recommendedName>
</protein>
<dbReference type="Pfam" id="PF24035">
    <property type="entry name" value="DUF7344"/>
    <property type="match status" value="1"/>
</dbReference>
<dbReference type="RefSeq" id="WP_006672616.1">
    <property type="nucleotide sequence ID" value="NZ_AOMA01000080.1"/>
</dbReference>
<evidence type="ECO:0000313" key="4">
    <source>
        <dbReference type="EMBL" id="EMA39679.1"/>
    </source>
</evidence>
<feature type="transmembrane region" description="Helical" evidence="2">
    <location>
        <begin position="207"/>
        <end position="226"/>
    </location>
</feature>
<accession>M0M4X9</accession>
<evidence type="ECO:0000313" key="5">
    <source>
        <dbReference type="Proteomes" id="UP000011607"/>
    </source>
</evidence>
<sequence length="247" mass="27460">MAQKQRNNGGEGNDSDDDRVGNGTDAETDDSEGDSEAESESESESESAPTGENGEESTAAEEDGRTLELAKGEVFEVLRNQRRRYVLHYLKRDDRPVELGDLAQQIAAWEYETTLEGVTPEQRKRVYTTLQQTHLPKMDEAGILTFDSDRGVIEATDRTRDISVYLEIVPGREFAWRELYLSLGAISCALVAALWVGIYPLTILSPLTWAGVIAVTFTATAVAHIYHERHMRLGHGDQPPELSYGNE</sequence>
<proteinExistence type="predicted"/>
<dbReference type="eggNOG" id="arCOG03828">
    <property type="taxonomic scope" value="Archaea"/>
</dbReference>
<gene>
    <name evidence="4" type="ORF">C446_08426</name>
</gene>
<name>M0M4X9_9EURY</name>
<keyword evidence="2" id="KW-1133">Transmembrane helix</keyword>
<evidence type="ECO:0000256" key="2">
    <source>
        <dbReference type="SAM" id="Phobius"/>
    </source>
</evidence>
<feature type="region of interest" description="Disordered" evidence="1">
    <location>
        <begin position="1"/>
        <end position="67"/>
    </location>
</feature>
<dbReference type="EMBL" id="AOMA01000080">
    <property type="protein sequence ID" value="EMA39679.1"/>
    <property type="molecule type" value="Genomic_DNA"/>
</dbReference>
<comment type="caution">
    <text evidence="4">The sequence shown here is derived from an EMBL/GenBank/DDBJ whole genome shotgun (WGS) entry which is preliminary data.</text>
</comment>
<dbReference type="InterPro" id="IPR055768">
    <property type="entry name" value="DUF7344"/>
</dbReference>
<keyword evidence="2" id="KW-0812">Transmembrane</keyword>
<keyword evidence="5" id="KW-1185">Reference proteome</keyword>
<feature type="domain" description="DUF7344" evidence="3">
    <location>
        <begin position="75"/>
        <end position="154"/>
    </location>
</feature>